<gene>
    <name evidence="1" type="ORF">ATC03_15395</name>
</gene>
<organism evidence="1 2">
    <name type="scientific">Agromyces aureus</name>
    <dbReference type="NCBI Taxonomy" id="453304"/>
    <lineage>
        <taxon>Bacteria</taxon>
        <taxon>Bacillati</taxon>
        <taxon>Actinomycetota</taxon>
        <taxon>Actinomycetes</taxon>
        <taxon>Micrococcales</taxon>
        <taxon>Microbacteriaceae</taxon>
        <taxon>Agromyces</taxon>
    </lineage>
</organism>
<dbReference type="Proteomes" id="UP000078437">
    <property type="component" value="Chromosome"/>
</dbReference>
<accession>A0A191WI89</accession>
<evidence type="ECO:0000313" key="2">
    <source>
        <dbReference type="Proteomes" id="UP000078437"/>
    </source>
</evidence>
<dbReference type="RefSeq" id="WP_067878970.1">
    <property type="nucleotide sequence ID" value="NZ_CP013979.1"/>
</dbReference>
<dbReference type="EMBL" id="CP013979">
    <property type="protein sequence ID" value="ANJ27894.1"/>
    <property type="molecule type" value="Genomic_DNA"/>
</dbReference>
<dbReference type="KEGG" id="agy:ATC03_15395"/>
<proteinExistence type="predicted"/>
<evidence type="ECO:0000313" key="1">
    <source>
        <dbReference type="EMBL" id="ANJ27894.1"/>
    </source>
</evidence>
<sequence length="188" mass="20085">MEYAIDYNTAVWFAVPASFPTAEFADEGAWLDAFIGEYERDLGRLQPGPSAALREFAARARAERKPLATEFLLFCPRSIPVLGMVAIHIVPSDPASALDLDAALADDRALLPPTFDDVQAVHLGAGRRACAVVPSSSEPSAGGRIGYAFERSGAVVIISATADHLPDASLLMTFVERLIDGIRLEEAA</sequence>
<name>A0A191WI89_9MICO</name>
<dbReference type="OrthoDB" id="5007963at2"/>
<dbReference type="STRING" id="453304.ATC03_15395"/>
<reference evidence="2" key="2">
    <citation type="submission" date="2016-01" db="EMBL/GenBank/DDBJ databases">
        <title>Complete genome sequence of Agromyces aureus AR33T and comparison with related organisms.</title>
        <authorList>
            <person name="Corretto E."/>
            <person name="Antonielli L."/>
            <person name="Sessitsch A."/>
            <person name="Brader G."/>
        </authorList>
    </citation>
    <scope>NUCLEOTIDE SEQUENCE [LARGE SCALE GENOMIC DNA]</scope>
    <source>
        <strain evidence="2">AR33</strain>
    </source>
</reference>
<reference evidence="1 2" key="1">
    <citation type="journal article" date="2016" name="Int. J. Syst. Evol. Microbiol.">
        <title>Agromyces aureus sp. nov., isolated from the rhizosphere of Salix caprea L. grown in a heavy-metal-contaminated soil.</title>
        <authorList>
            <person name="Corretto E."/>
            <person name="Antonielli L."/>
            <person name="Sessitsch A."/>
            <person name="Compant S."/>
            <person name="Gorfer M."/>
            <person name="Kuffner M."/>
            <person name="Brader G."/>
        </authorList>
    </citation>
    <scope>NUCLEOTIDE SEQUENCE [LARGE SCALE GENOMIC DNA]</scope>
    <source>
        <strain evidence="1 2">AR33</strain>
    </source>
</reference>
<protein>
    <submittedName>
        <fullName evidence="1">Uncharacterized protein</fullName>
    </submittedName>
</protein>
<dbReference type="AlphaFoldDB" id="A0A191WI89"/>
<keyword evidence="2" id="KW-1185">Reference proteome</keyword>